<proteinExistence type="predicted"/>
<evidence type="ECO:0000256" key="3">
    <source>
        <dbReference type="ARBA" id="ARBA00022833"/>
    </source>
</evidence>
<keyword evidence="6" id="KW-1185">Reference proteome</keyword>
<evidence type="ECO:0000259" key="4">
    <source>
        <dbReference type="Pfam" id="PF04500"/>
    </source>
</evidence>
<keyword evidence="3" id="KW-0862">Zinc</keyword>
<gene>
    <name evidence="5" type="ORF">MEDL_1299</name>
</gene>
<dbReference type="AlphaFoldDB" id="A0A8S3PSV8"/>
<dbReference type="OrthoDB" id="6154864at2759"/>
<protein>
    <recommendedName>
        <fullName evidence="4">FLYWCH-type domain-containing protein</fullName>
    </recommendedName>
</protein>
<accession>A0A8S3PSV8</accession>
<reference evidence="5" key="1">
    <citation type="submission" date="2021-03" db="EMBL/GenBank/DDBJ databases">
        <authorList>
            <person name="Bekaert M."/>
        </authorList>
    </citation>
    <scope>NUCLEOTIDE SEQUENCE</scope>
</reference>
<keyword evidence="2" id="KW-0863">Zinc-finger</keyword>
<dbReference type="PANTHER" id="PTHR47160">
    <property type="entry name" value="PUTATIVE-RELATED"/>
    <property type="match status" value="1"/>
</dbReference>
<keyword evidence="1" id="KW-0479">Metal-binding</keyword>
<evidence type="ECO:0000313" key="5">
    <source>
        <dbReference type="EMBL" id="CAG2185728.1"/>
    </source>
</evidence>
<evidence type="ECO:0000256" key="1">
    <source>
        <dbReference type="ARBA" id="ARBA00022723"/>
    </source>
</evidence>
<comment type="caution">
    <text evidence="5">The sequence shown here is derived from an EMBL/GenBank/DDBJ whole genome shotgun (WGS) entry which is preliminary data.</text>
</comment>
<feature type="domain" description="FLYWCH-type" evidence="4">
    <location>
        <begin position="10"/>
        <end position="66"/>
    </location>
</feature>
<dbReference type="PANTHER" id="PTHR47160:SF10">
    <property type="entry name" value="MULE TRANSPOSASE DOMAIN-CONTAINING PROTEIN"/>
    <property type="match status" value="1"/>
</dbReference>
<name>A0A8S3PSV8_MYTED</name>
<evidence type="ECO:0000256" key="2">
    <source>
        <dbReference type="ARBA" id="ARBA00022771"/>
    </source>
</evidence>
<evidence type="ECO:0000313" key="6">
    <source>
        <dbReference type="Proteomes" id="UP000683360"/>
    </source>
</evidence>
<dbReference type="Gene3D" id="2.20.25.240">
    <property type="match status" value="2"/>
</dbReference>
<sequence length="487" mass="56699">MANAQLDIKFTTNRLGNQNLVHNNYKFQIKSRRGDRCYWKCSTRNCPATVNTHNNIPTKVDANHNHPSDRMQLRVDDVLQRMKSRCKDELTAIPTIYEEELVKLRDREWNDDTHQLVEHIPTFYSCKDQLYNERHKLIPALPTTVEDITVDGEWAQTTTGQPFLLADDNTNGRMLVFSTQENLYHLAAADTIYCDGTFYVCPTLFYQLYTFHAKVDGTMFPLFIMANAQLDIKFTTNRLGNQNLVHNNYKFQIKSRRGDRCYWKCSTRNCPATVNTHNNIPTKVDANHNHPSDRMQLRVDDVLQRMKSRCKDELTAIPTIYEEELVKLRDREWNDDTHQLVEHIPTFYSCKDQLYNERHKLIPALPTTVEDITVDGEWAQTTTGQPFLLADDNTNGRMLVFSTQENLYHLAAADTIYCDGTFYVCPTLFYQLYTFHAKVDGTMFHWFTASYPVKISRCTQGYLLLLKIYVANSTSYFNQPRCSSTMK</sequence>
<dbReference type="InterPro" id="IPR007588">
    <property type="entry name" value="Znf_FLYWCH"/>
</dbReference>
<dbReference type="Pfam" id="PF04500">
    <property type="entry name" value="FLYWCH"/>
    <property type="match status" value="2"/>
</dbReference>
<dbReference type="GO" id="GO:0008270">
    <property type="term" value="F:zinc ion binding"/>
    <property type="evidence" value="ECO:0007669"/>
    <property type="project" value="UniProtKB-KW"/>
</dbReference>
<dbReference type="EMBL" id="CAJPWZ010000098">
    <property type="protein sequence ID" value="CAG2185728.1"/>
    <property type="molecule type" value="Genomic_DNA"/>
</dbReference>
<dbReference type="Proteomes" id="UP000683360">
    <property type="component" value="Unassembled WGS sequence"/>
</dbReference>
<feature type="domain" description="FLYWCH-type" evidence="4">
    <location>
        <begin position="234"/>
        <end position="290"/>
    </location>
</feature>
<organism evidence="5 6">
    <name type="scientific">Mytilus edulis</name>
    <name type="common">Blue mussel</name>
    <dbReference type="NCBI Taxonomy" id="6550"/>
    <lineage>
        <taxon>Eukaryota</taxon>
        <taxon>Metazoa</taxon>
        <taxon>Spiralia</taxon>
        <taxon>Lophotrochozoa</taxon>
        <taxon>Mollusca</taxon>
        <taxon>Bivalvia</taxon>
        <taxon>Autobranchia</taxon>
        <taxon>Pteriomorphia</taxon>
        <taxon>Mytilida</taxon>
        <taxon>Mytiloidea</taxon>
        <taxon>Mytilidae</taxon>
        <taxon>Mytilinae</taxon>
        <taxon>Mytilus</taxon>
    </lineage>
</organism>